<evidence type="ECO:0000259" key="3">
    <source>
        <dbReference type="Pfam" id="PF22124"/>
    </source>
</evidence>
<dbReference type="FunFam" id="1.50.10.10:FF:000028">
    <property type="entry name" value="Alpha-L-fucosidase 2"/>
    <property type="match status" value="1"/>
</dbReference>
<keyword evidence="4" id="KW-0378">Hydrolase</keyword>
<dbReference type="SUPFAM" id="SSF48208">
    <property type="entry name" value="Six-hairpin glycosidases"/>
    <property type="match status" value="1"/>
</dbReference>
<dbReference type="Proteomes" id="UP000260759">
    <property type="component" value="Unassembled WGS sequence"/>
</dbReference>
<dbReference type="GO" id="GO:0005975">
    <property type="term" value="P:carbohydrate metabolic process"/>
    <property type="evidence" value="ECO:0007669"/>
    <property type="project" value="InterPro"/>
</dbReference>
<dbReference type="Gene3D" id="2.60.40.1180">
    <property type="entry name" value="Golgi alpha-mannosidase II"/>
    <property type="match status" value="1"/>
</dbReference>
<feature type="domain" description="Glycosyl hydrolase family 95 catalytic" evidence="3">
    <location>
        <begin position="289"/>
        <end position="698"/>
    </location>
</feature>
<feature type="domain" description="Alpha fucosidase A-like C-terminal" evidence="2">
    <location>
        <begin position="700"/>
        <end position="768"/>
    </location>
</feature>
<dbReference type="InterPro" id="IPR012341">
    <property type="entry name" value="6hp_glycosidase-like_sf"/>
</dbReference>
<accession>A0A3E5F2S9</accession>
<dbReference type="InterPro" id="IPR027414">
    <property type="entry name" value="GH95_N_dom"/>
</dbReference>
<gene>
    <name evidence="4" type="ORF">DXB37_04215</name>
</gene>
<evidence type="ECO:0000313" key="4">
    <source>
        <dbReference type="EMBL" id="RGN95801.1"/>
    </source>
</evidence>
<dbReference type="InterPro" id="IPR054363">
    <property type="entry name" value="GH95_cat"/>
</dbReference>
<dbReference type="AlphaFoldDB" id="A0A3E5F2S9"/>
<dbReference type="InterPro" id="IPR008928">
    <property type="entry name" value="6-hairpin_glycosidase_sf"/>
</dbReference>
<dbReference type="PANTHER" id="PTHR31084:SF0">
    <property type="entry name" value="ALPHA-L-FUCOSIDASE 2"/>
    <property type="match status" value="1"/>
</dbReference>
<dbReference type="RefSeq" id="WP_117599759.1">
    <property type="nucleotide sequence ID" value="NZ_BAABZM010000007.1"/>
</dbReference>
<dbReference type="InterPro" id="IPR049053">
    <property type="entry name" value="AFCA-like_C"/>
</dbReference>
<dbReference type="PANTHER" id="PTHR31084">
    <property type="entry name" value="ALPHA-L-FUCOSIDASE 2"/>
    <property type="match status" value="1"/>
</dbReference>
<evidence type="ECO:0000313" key="5">
    <source>
        <dbReference type="Proteomes" id="UP000260759"/>
    </source>
</evidence>
<comment type="caution">
    <text evidence="4">The sequence shown here is derived from an EMBL/GenBank/DDBJ whole genome shotgun (WGS) entry which is preliminary data.</text>
</comment>
<dbReference type="InterPro" id="IPR013780">
    <property type="entry name" value="Glyco_hydro_b"/>
</dbReference>
<dbReference type="PIRSF" id="PIRSF007663">
    <property type="entry name" value="UCP007663"/>
    <property type="match status" value="1"/>
</dbReference>
<dbReference type="GO" id="GO:0004560">
    <property type="term" value="F:alpha-L-fucosidase activity"/>
    <property type="evidence" value="ECO:0007669"/>
    <property type="project" value="InterPro"/>
</dbReference>
<proteinExistence type="predicted"/>
<dbReference type="Gene3D" id="2.70.98.50">
    <property type="entry name" value="putative glycoside hydrolase family protein from bacillus halodurans"/>
    <property type="match status" value="1"/>
</dbReference>
<dbReference type="InterPro" id="IPR016518">
    <property type="entry name" value="Alpha-L-fucosidase"/>
</dbReference>
<dbReference type="Pfam" id="PF14498">
    <property type="entry name" value="Glyco_hyd_65N_2"/>
    <property type="match status" value="1"/>
</dbReference>
<sequence length="824" mass="92963">MYGTVYRLLLLCAVLCVSCKEETENHLKLWYDTPAVKWVEALPIGNGRLGAMVFGGPSQEHLQLNEETVWAGQPNSNANPEAFAVLPLIRKLIFEGRYKEAQDLVGVKVITKTNHGMAYQPVGDLFLDFPGHDKYTSYYRELDITKAITTTRYTVDGVEFVRETFSSFPDQVIVVRLTASEKGKINFRTRLASPQRTTMSIEDGDLVLRGTSGDMEGLEGKVDFTARVKIVLDKGHAGVEADTLLAVKEANAATLYISMGTNFVNYHDLSADPDNRANEYLNAALGKDYDKLKLAHIAAYQHYFNRVELNLGKTDSVYKPTTARILEFSKADDPQLVELYFQFGRYLLISSSQPGGQPANLQGIWNDMMLPPWDSKYTTNINVEMNYWPAEVANLTELHEPFISMVKEIAETGSKTAEVMYGARGWVLHHNTDIWRTTGPVDYSGPGIWPTGGAWICRHLWEHYLYSGNKEFLREVYPVMKGAASFFLDFLVEEPTHHWLVISPSNSPENSFATEGYELTNCAGTTMDNQMVYELFTNLMEATDILGIDKAFADTLIQVRSQLPPMQIGRYNQLQEWMFDWDRMDDHHRHVSHLYGLFPSNLISPYRTPELFEAARNSLNYRGDPATGWSMGWKVCLWARLLDGNRAYKLITDQLQLTDSKETEYKQSGGTYPNLFDAHPPFQIDGNFGCTAGIAEMLLQSHDGCVYILPALPEKWNKGKVKGLVARGGFIVDIEWENSRVKYLKVRSELGDNLRIRTVTSLKRKDGKPLLEAEGANVNPFYKVPAIPEPLVSSGADLKLGSIPQTWLYDIPTEAGKEYVFLPE</sequence>
<dbReference type="Pfam" id="PF21307">
    <property type="entry name" value="Glyco_hydro_95_C"/>
    <property type="match status" value="1"/>
</dbReference>
<feature type="domain" description="Glycosyl hydrolase family 95 N-terminal" evidence="1">
    <location>
        <begin position="29"/>
        <end position="265"/>
    </location>
</feature>
<protein>
    <submittedName>
        <fullName evidence="4">Glycoside hydrolase family 95 protein</fullName>
    </submittedName>
</protein>
<reference evidence="4 5" key="1">
    <citation type="submission" date="2018-08" db="EMBL/GenBank/DDBJ databases">
        <title>A genome reference for cultivated species of the human gut microbiota.</title>
        <authorList>
            <person name="Zou Y."/>
            <person name="Xue W."/>
            <person name="Luo G."/>
        </authorList>
    </citation>
    <scope>NUCLEOTIDE SEQUENCE [LARGE SCALE GENOMIC DNA]</scope>
    <source>
        <strain evidence="4 5">OM03-4</strain>
    </source>
</reference>
<name>A0A3E5F2S9_BACUN</name>
<dbReference type="Pfam" id="PF22124">
    <property type="entry name" value="Glyco_hydro_95_cat"/>
    <property type="match status" value="1"/>
</dbReference>
<evidence type="ECO:0000259" key="2">
    <source>
        <dbReference type="Pfam" id="PF21307"/>
    </source>
</evidence>
<organism evidence="4 5">
    <name type="scientific">Bacteroides uniformis</name>
    <dbReference type="NCBI Taxonomy" id="820"/>
    <lineage>
        <taxon>Bacteria</taxon>
        <taxon>Pseudomonadati</taxon>
        <taxon>Bacteroidota</taxon>
        <taxon>Bacteroidia</taxon>
        <taxon>Bacteroidales</taxon>
        <taxon>Bacteroidaceae</taxon>
        <taxon>Bacteroides</taxon>
    </lineage>
</organism>
<evidence type="ECO:0000259" key="1">
    <source>
        <dbReference type="Pfam" id="PF14498"/>
    </source>
</evidence>
<dbReference type="Gene3D" id="1.50.10.10">
    <property type="match status" value="1"/>
</dbReference>
<dbReference type="EMBL" id="QSVA01000003">
    <property type="protein sequence ID" value="RGN95801.1"/>
    <property type="molecule type" value="Genomic_DNA"/>
</dbReference>